<evidence type="ECO:0000313" key="2">
    <source>
        <dbReference type="EMBL" id="MEW4367858.1"/>
    </source>
</evidence>
<sequence length="62" mass="7183">MILSPLQGTPTKNHERIDTLVVLRGFALLGIMFINIFVFAHPVNWFDVAWDKLNEDVYHSEL</sequence>
<protein>
    <recommendedName>
        <fullName evidence="4">DUF1624 domain-containing protein</fullName>
    </recommendedName>
</protein>
<name>A0ABV3MUI4_9GAMM</name>
<feature type="transmembrane region" description="Helical" evidence="1">
    <location>
        <begin position="21"/>
        <end position="40"/>
    </location>
</feature>
<evidence type="ECO:0000313" key="3">
    <source>
        <dbReference type="Proteomes" id="UP001554427"/>
    </source>
</evidence>
<keyword evidence="1" id="KW-0472">Membrane</keyword>
<comment type="caution">
    <text evidence="2">The sequence shown here is derived from an EMBL/GenBank/DDBJ whole genome shotgun (WGS) entry which is preliminary data.</text>
</comment>
<keyword evidence="3" id="KW-1185">Reference proteome</keyword>
<evidence type="ECO:0008006" key="4">
    <source>
        <dbReference type="Google" id="ProtNLM"/>
    </source>
</evidence>
<keyword evidence="1" id="KW-1133">Transmembrane helix</keyword>
<dbReference type="Proteomes" id="UP001554427">
    <property type="component" value="Unassembled WGS sequence"/>
</dbReference>
<accession>A0ABV3MUI4</accession>
<keyword evidence="1" id="KW-0812">Transmembrane</keyword>
<dbReference type="RefSeq" id="WP_353897789.1">
    <property type="nucleotide sequence ID" value="NZ_JBEVCJ010000039.1"/>
</dbReference>
<dbReference type="EMBL" id="JBFDAH010000038">
    <property type="protein sequence ID" value="MEW4367858.1"/>
    <property type="molecule type" value="Genomic_DNA"/>
</dbReference>
<evidence type="ECO:0000256" key="1">
    <source>
        <dbReference type="SAM" id="Phobius"/>
    </source>
</evidence>
<proteinExistence type="predicted"/>
<gene>
    <name evidence="2" type="ORF">ABVT42_20465</name>
</gene>
<reference evidence="2 3" key="1">
    <citation type="submission" date="2024-06" db="EMBL/GenBank/DDBJ databases">
        <title>Aliikangiella maris sp. nov., sp. nov., a phycosphere bacterium isolated from seawater and ecosystem role in Phaeocystis globosa blooms.</title>
        <authorList>
            <person name="Li F."/>
        </authorList>
    </citation>
    <scope>NUCLEOTIDE SEQUENCE [LARGE SCALE GENOMIC DNA]</scope>
    <source>
        <strain evidence="2 3">GXAS 306</strain>
    </source>
</reference>
<organism evidence="2 3">
    <name type="scientific">Aliikangiella maris</name>
    <dbReference type="NCBI Taxonomy" id="3162458"/>
    <lineage>
        <taxon>Bacteria</taxon>
        <taxon>Pseudomonadati</taxon>
        <taxon>Pseudomonadota</taxon>
        <taxon>Gammaproteobacteria</taxon>
        <taxon>Oceanospirillales</taxon>
        <taxon>Pleioneaceae</taxon>
        <taxon>Aliikangiella</taxon>
    </lineage>
</organism>